<reference evidence="3 4" key="1">
    <citation type="submission" date="2015-12" db="EMBL/GenBank/DDBJ databases">
        <title>The genome of Folsomia candida.</title>
        <authorList>
            <person name="Faddeeva A."/>
            <person name="Derks M.F."/>
            <person name="Anvar Y."/>
            <person name="Smit S."/>
            <person name="Van Straalen N."/>
            <person name="Roelofs D."/>
        </authorList>
    </citation>
    <scope>NUCLEOTIDE SEQUENCE [LARGE SCALE GENOMIC DNA]</scope>
    <source>
        <strain evidence="3 4">VU population</strain>
        <tissue evidence="3">Whole body</tissue>
    </source>
</reference>
<comment type="caution">
    <text evidence="3">The sequence shown here is derived from an EMBL/GenBank/DDBJ whole genome shotgun (WGS) entry which is preliminary data.</text>
</comment>
<feature type="compositionally biased region" description="Polar residues" evidence="1">
    <location>
        <begin position="156"/>
        <end position="169"/>
    </location>
</feature>
<name>A0A226ESJ1_FOLCA</name>
<keyword evidence="4" id="KW-1185">Reference proteome</keyword>
<evidence type="ECO:0000256" key="2">
    <source>
        <dbReference type="SAM" id="SignalP"/>
    </source>
</evidence>
<proteinExistence type="predicted"/>
<keyword evidence="2" id="KW-0732">Signal</keyword>
<gene>
    <name evidence="3" type="ORF">Fcan01_05051</name>
</gene>
<feature type="region of interest" description="Disordered" evidence="1">
    <location>
        <begin position="33"/>
        <end position="67"/>
    </location>
</feature>
<organism evidence="3 4">
    <name type="scientific">Folsomia candida</name>
    <name type="common">Springtail</name>
    <dbReference type="NCBI Taxonomy" id="158441"/>
    <lineage>
        <taxon>Eukaryota</taxon>
        <taxon>Metazoa</taxon>
        <taxon>Ecdysozoa</taxon>
        <taxon>Arthropoda</taxon>
        <taxon>Hexapoda</taxon>
        <taxon>Collembola</taxon>
        <taxon>Entomobryomorpha</taxon>
        <taxon>Isotomoidea</taxon>
        <taxon>Isotomidae</taxon>
        <taxon>Proisotominae</taxon>
        <taxon>Folsomia</taxon>
    </lineage>
</organism>
<protein>
    <recommendedName>
        <fullName evidence="5">Pacifastin domain-containing protein</fullName>
    </recommendedName>
</protein>
<dbReference type="EMBL" id="LNIX01000002">
    <property type="protein sequence ID" value="OXA60137.1"/>
    <property type="molecule type" value="Genomic_DNA"/>
</dbReference>
<evidence type="ECO:0000313" key="3">
    <source>
        <dbReference type="EMBL" id="OXA60137.1"/>
    </source>
</evidence>
<evidence type="ECO:0008006" key="5">
    <source>
        <dbReference type="Google" id="ProtNLM"/>
    </source>
</evidence>
<feature type="signal peptide" evidence="2">
    <location>
        <begin position="1"/>
        <end position="30"/>
    </location>
</feature>
<accession>A0A226ESJ1</accession>
<feature type="compositionally biased region" description="Polar residues" evidence="1">
    <location>
        <begin position="185"/>
        <end position="198"/>
    </location>
</feature>
<evidence type="ECO:0000256" key="1">
    <source>
        <dbReference type="SAM" id="MobiDB-lite"/>
    </source>
</evidence>
<sequence length="433" mass="46743">MGRSRKISHFLRQSSLSLLVVMLSAVVGSSDEITNAPTTATSTTTTSTSTPTTDLPKMASTPSEEDNHVDVTTGNATFDQFHHVEDISDNNLDLQLDLTTNKTEPAFHTTNATTTTTTSSPITTTTIRLKQRVTTGQQRIKLKTSTISTIKRPGSVISSGNRPGSTRPSSAAPFKKSRPGATVVPSLSSLSNATSRVGSGSHDKNTEYAQICTLGARLIPAQCFNCQCGSNGFFNEWACVMDGECMTKKKFDDATSSAADSMQRDGLLSGSNALSNRKGVAGGQCQHGHLYQEGCQSCVCSENGHYQCRDLCSRSSAQISSSLYNPTNFYGASSQQPYNYPLTAYPGWGPWGGAGNNNYLPPPQSPHLTYHTTPSSLGGFNPFLTRNTYLGYPSYGQQQQQPSSAVHYGQSNLTTQTNKLTTKRRSRMYQKQI</sequence>
<evidence type="ECO:0000313" key="4">
    <source>
        <dbReference type="Proteomes" id="UP000198287"/>
    </source>
</evidence>
<feature type="chain" id="PRO_5012240280" description="Pacifastin domain-containing protein" evidence="2">
    <location>
        <begin position="31"/>
        <end position="433"/>
    </location>
</feature>
<feature type="region of interest" description="Disordered" evidence="1">
    <location>
        <begin position="152"/>
        <end position="202"/>
    </location>
</feature>
<feature type="compositionally biased region" description="Low complexity" evidence="1">
    <location>
        <begin position="33"/>
        <end position="53"/>
    </location>
</feature>
<dbReference type="Proteomes" id="UP000198287">
    <property type="component" value="Unassembled WGS sequence"/>
</dbReference>
<dbReference type="AlphaFoldDB" id="A0A226ESJ1"/>